<evidence type="ECO:0000256" key="1">
    <source>
        <dbReference type="SAM" id="SignalP"/>
    </source>
</evidence>
<dbReference type="Proteomes" id="UP000190814">
    <property type="component" value="Unassembled WGS sequence"/>
</dbReference>
<evidence type="ECO:0000313" key="3">
    <source>
        <dbReference type="Proteomes" id="UP000190814"/>
    </source>
</evidence>
<keyword evidence="3" id="KW-1185">Reference proteome</keyword>
<dbReference type="STRING" id="39495.SAMN02745111_01080"/>
<dbReference type="InterPro" id="IPR026906">
    <property type="entry name" value="LRR_5"/>
</dbReference>
<organism evidence="2 3">
    <name type="scientific">Eubacterium uniforme</name>
    <dbReference type="NCBI Taxonomy" id="39495"/>
    <lineage>
        <taxon>Bacteria</taxon>
        <taxon>Bacillati</taxon>
        <taxon>Bacillota</taxon>
        <taxon>Clostridia</taxon>
        <taxon>Eubacteriales</taxon>
        <taxon>Eubacteriaceae</taxon>
        <taxon>Eubacterium</taxon>
    </lineage>
</organism>
<dbReference type="RefSeq" id="WP_078765955.1">
    <property type="nucleotide sequence ID" value="NZ_FUXZ01000006.1"/>
</dbReference>
<feature type="chain" id="PRO_5012910888" evidence="1">
    <location>
        <begin position="30"/>
        <end position="700"/>
    </location>
</feature>
<protein>
    <submittedName>
        <fullName evidence="2">Leucine rich repeat-containing protein</fullName>
    </submittedName>
</protein>
<dbReference type="EMBL" id="FUXZ01000006">
    <property type="protein sequence ID" value="SKA65365.1"/>
    <property type="molecule type" value="Genomic_DNA"/>
</dbReference>
<dbReference type="Pfam" id="PF13306">
    <property type="entry name" value="LRR_5"/>
    <property type="match status" value="1"/>
</dbReference>
<sequence length="700" mass="78762">MKELRKIKIFVLVAFAAIGIMTSKSPVNAELASSSYERPYDMEINKECGFEIRIKTNNNYVVKFSPDKTGVYNFNYYLSCTEQQDDKKYISLYYYNGNYDSIRYGNLEVDSEHKDSMYCVAGHTYYVVYCRYNTSNTFNIDCAVSYGGDIKIEPELNCSEYYDGPLIDLNQRKGVKFDNNSRTLELNNYSGDGFYFCVELKQNYLICDINEVLPKDYGITIILKGKNIIKAWKDSANIIGADEGISLKIIGDGSLEWEDTTDIRNDQWYYPSDYYASIVSGKNLTIDGVKINSIGITAPGEIYIKSSDLHLSDMVKSGKELSISNSKVVVENTLEDGSAYTLDSTNIQITGSDIYLKSNRASALIYSYETCMLKDSNIHLISEAFIPYGTTNSRDLISTNNIDISNCDFVVEYLDDNKVNNSTEYMLHNLIFSAYGKFIIKNINLIIVANDSIINAIVDEKDDADNKFEYVIFEKLYYQDVYDVNMSTVKIIKTSSYDIKGYNLKLKNDSYNYNGEEIKPEVDLNGLMEGMDVDIKYENNIDPGKGRVVITGKGKYTGKVVFDFVIKGTKPSAGDKTFNNVAKKGTIISDGKYKYKVLKTGSLDGKSIGKVSVIGFKKKSLKKVSIKSKLTINGVKYKVTAIAKKAFKNNKKIKTVVIGKNVKKIGKGAFAGCKNLKYIKVKSKNIKKLLKKSGYKGVIK</sequence>
<dbReference type="InterPro" id="IPR032675">
    <property type="entry name" value="LRR_dom_sf"/>
</dbReference>
<dbReference type="Gene3D" id="3.80.10.10">
    <property type="entry name" value="Ribonuclease Inhibitor"/>
    <property type="match status" value="1"/>
</dbReference>
<gene>
    <name evidence="2" type="ORF">SAMN02745111_01080</name>
</gene>
<reference evidence="2 3" key="1">
    <citation type="submission" date="2017-02" db="EMBL/GenBank/DDBJ databases">
        <authorList>
            <person name="Peterson S.W."/>
        </authorList>
    </citation>
    <scope>NUCLEOTIDE SEQUENCE [LARGE SCALE GENOMIC DNA]</scope>
    <source>
        <strain evidence="2 3">ATCC 35992</strain>
    </source>
</reference>
<dbReference type="OrthoDB" id="9783944at2"/>
<dbReference type="AlphaFoldDB" id="A0A1T4VKE9"/>
<accession>A0A1T4VKE9</accession>
<feature type="signal peptide" evidence="1">
    <location>
        <begin position="1"/>
        <end position="29"/>
    </location>
</feature>
<proteinExistence type="predicted"/>
<evidence type="ECO:0000313" key="2">
    <source>
        <dbReference type="EMBL" id="SKA65365.1"/>
    </source>
</evidence>
<keyword evidence="1" id="KW-0732">Signal</keyword>
<name>A0A1T4VKE9_9FIRM</name>